<reference evidence="5" key="1">
    <citation type="journal article" date="2014" name="PLoS ONE">
        <title>The genome and linkage map of the northern pike (Esox lucius): conserved synteny revealed between the salmonid sister group and the Neoteleostei.</title>
        <authorList>
            <person name="Rondeau E.B."/>
            <person name="Minkley D.R."/>
            <person name="Leong J.S."/>
            <person name="Messmer A.M."/>
            <person name="Jantzen J.R."/>
            <person name="von Schalburg K.R."/>
            <person name="Lemon C."/>
            <person name="Bird N.H."/>
            <person name="Koop B.F."/>
        </authorList>
    </citation>
    <scope>NUCLEOTIDE SEQUENCE</scope>
</reference>
<keyword evidence="5" id="KW-1185">Reference proteome</keyword>
<dbReference type="STRING" id="8010.ENSELUP00000021149"/>
<dbReference type="PANTHER" id="PTHR24271:SF47">
    <property type="entry name" value="KALLIKREIN-1"/>
    <property type="match status" value="1"/>
</dbReference>
<feature type="chain" id="PRO_5018106099" description="Peptidase S1 domain-containing protein" evidence="2">
    <location>
        <begin position="16"/>
        <end position="286"/>
    </location>
</feature>
<dbReference type="PANTHER" id="PTHR24271">
    <property type="entry name" value="KALLIKREIN-RELATED"/>
    <property type="match status" value="1"/>
</dbReference>
<dbReference type="Bgee" id="ENSELUG00000020283">
    <property type="expression patterns" value="Expressed in liver and 8 other cell types or tissues"/>
</dbReference>
<dbReference type="Pfam" id="PF00089">
    <property type="entry name" value="Trypsin"/>
    <property type="match status" value="2"/>
</dbReference>
<dbReference type="PROSITE" id="PS50240">
    <property type="entry name" value="TRYPSIN_DOM"/>
    <property type="match status" value="1"/>
</dbReference>
<dbReference type="FunFam" id="2.40.10.10:FF:000166">
    <property type="entry name" value="Trypsin"/>
    <property type="match status" value="1"/>
</dbReference>
<dbReference type="InterPro" id="IPR009003">
    <property type="entry name" value="Peptidase_S1_PA"/>
</dbReference>
<feature type="signal peptide" evidence="2">
    <location>
        <begin position="1"/>
        <end position="15"/>
    </location>
</feature>
<sequence>MKLLALLLLVGAAAAVPGGKIVGGHECIPHSRPWMASLNSGYHFCGAVLINEQWVLTVANCGHKSYSVQIMLGDHNLRVSEGTEQLIRIENIILHPRQATPPDFGMSFETPEQSMNGFQLYLIKPKYHGLSPPLCSYDEQTMDYDIMLIKLFQPVNINDYVKPLPLPAKCPNAGTPCSVSGWGVDIMGEEVNQSILLQCLNVPILENEKCQKIYPTIITPRMMCAGYLDGGRDVCIGDSGSGLECLGELQGLVSMGRECGTPGSPGVYVKVCEFLPWISETIKANM</sequence>
<reference evidence="4" key="3">
    <citation type="submission" date="2025-08" db="UniProtKB">
        <authorList>
            <consortium name="Ensembl"/>
        </authorList>
    </citation>
    <scope>IDENTIFICATION</scope>
</reference>
<dbReference type="InterPro" id="IPR001314">
    <property type="entry name" value="Peptidase_S1A"/>
</dbReference>
<dbReference type="Ensembl" id="ENSELUT00000031934.3">
    <property type="protein sequence ID" value="ENSELUP00000021149.1"/>
    <property type="gene ID" value="ENSELUG00000020283.3"/>
</dbReference>
<dbReference type="GeneTree" id="ENSGT01050000244883"/>
<evidence type="ECO:0000313" key="5">
    <source>
        <dbReference type="Proteomes" id="UP000265140"/>
    </source>
</evidence>
<accession>A0A3P8YX46</accession>
<dbReference type="InterPro" id="IPR043504">
    <property type="entry name" value="Peptidase_S1_PA_chymotrypsin"/>
</dbReference>
<dbReference type="SUPFAM" id="SSF50494">
    <property type="entry name" value="Trypsin-like serine proteases"/>
    <property type="match status" value="1"/>
</dbReference>
<dbReference type="Gene3D" id="2.40.10.10">
    <property type="entry name" value="Trypsin-like serine proteases"/>
    <property type="match status" value="3"/>
</dbReference>
<evidence type="ECO:0000256" key="2">
    <source>
        <dbReference type="SAM" id="SignalP"/>
    </source>
</evidence>
<organism evidence="4 5">
    <name type="scientific">Esox lucius</name>
    <name type="common">Northern pike</name>
    <dbReference type="NCBI Taxonomy" id="8010"/>
    <lineage>
        <taxon>Eukaryota</taxon>
        <taxon>Metazoa</taxon>
        <taxon>Chordata</taxon>
        <taxon>Craniata</taxon>
        <taxon>Vertebrata</taxon>
        <taxon>Euteleostomi</taxon>
        <taxon>Actinopterygii</taxon>
        <taxon>Neopterygii</taxon>
        <taxon>Teleostei</taxon>
        <taxon>Protacanthopterygii</taxon>
        <taxon>Esociformes</taxon>
        <taxon>Esocidae</taxon>
        <taxon>Esox</taxon>
    </lineage>
</organism>
<protein>
    <recommendedName>
        <fullName evidence="3">Peptidase S1 domain-containing protein</fullName>
    </recommendedName>
</protein>
<dbReference type="SMART" id="SM00020">
    <property type="entry name" value="Tryp_SPc"/>
    <property type="match status" value="1"/>
</dbReference>
<dbReference type="CDD" id="cd00190">
    <property type="entry name" value="Tryp_SPc"/>
    <property type="match status" value="1"/>
</dbReference>
<evidence type="ECO:0000259" key="3">
    <source>
        <dbReference type="PROSITE" id="PS50240"/>
    </source>
</evidence>
<dbReference type="GO" id="GO:0006508">
    <property type="term" value="P:proteolysis"/>
    <property type="evidence" value="ECO:0007669"/>
    <property type="project" value="InterPro"/>
</dbReference>
<reference evidence="4" key="2">
    <citation type="submission" date="2020-02" db="EMBL/GenBank/DDBJ databases">
        <title>Esox lucius (northern pike) genome, fEsoLuc1, primary haplotype.</title>
        <authorList>
            <person name="Myers G."/>
            <person name="Karagic N."/>
            <person name="Meyer A."/>
            <person name="Pippel M."/>
            <person name="Reichard M."/>
            <person name="Winkler S."/>
            <person name="Tracey A."/>
            <person name="Sims Y."/>
            <person name="Howe K."/>
            <person name="Rhie A."/>
            <person name="Formenti G."/>
            <person name="Durbin R."/>
            <person name="Fedrigo O."/>
            <person name="Jarvis E.D."/>
        </authorList>
    </citation>
    <scope>NUCLEOTIDE SEQUENCE [LARGE SCALE GENOMIC DNA]</scope>
</reference>
<keyword evidence="1" id="KW-1015">Disulfide bond</keyword>
<dbReference type="AlphaFoldDB" id="A0A3P8YX46"/>
<dbReference type="PRINTS" id="PR00722">
    <property type="entry name" value="CHYMOTRYPSIN"/>
</dbReference>
<name>A0A3P8YX46_ESOLU</name>
<evidence type="ECO:0000256" key="1">
    <source>
        <dbReference type="ARBA" id="ARBA00023157"/>
    </source>
</evidence>
<dbReference type="InterPro" id="IPR001254">
    <property type="entry name" value="Trypsin_dom"/>
</dbReference>
<dbReference type="Proteomes" id="UP000265140">
    <property type="component" value="Chromosome 20"/>
</dbReference>
<reference evidence="4" key="4">
    <citation type="submission" date="2025-09" db="UniProtKB">
        <authorList>
            <consortium name="Ensembl"/>
        </authorList>
    </citation>
    <scope>IDENTIFICATION</scope>
</reference>
<keyword evidence="2" id="KW-0732">Signal</keyword>
<dbReference type="FunFam" id="2.40.10.10:FF:000254">
    <property type="entry name" value="Trypsin precursor"/>
    <property type="match status" value="1"/>
</dbReference>
<evidence type="ECO:0000313" key="4">
    <source>
        <dbReference type="Ensembl" id="ENSELUP00000021149.1"/>
    </source>
</evidence>
<dbReference type="GO" id="GO:0004252">
    <property type="term" value="F:serine-type endopeptidase activity"/>
    <property type="evidence" value="ECO:0007669"/>
    <property type="project" value="InterPro"/>
</dbReference>
<proteinExistence type="predicted"/>
<feature type="domain" description="Peptidase S1" evidence="3">
    <location>
        <begin position="21"/>
        <end position="283"/>
    </location>
</feature>